<feature type="domain" description="PB1-like" evidence="3">
    <location>
        <begin position="565"/>
        <end position="662"/>
    </location>
</feature>
<accession>A0AAQ3MM71</accession>
<dbReference type="InterPro" id="IPR058594">
    <property type="entry name" value="PB1-like_dom_pln"/>
</dbReference>
<organism evidence="4 5">
    <name type="scientific">Vigna mungo</name>
    <name type="common">Black gram</name>
    <name type="synonym">Phaseolus mungo</name>
    <dbReference type="NCBI Taxonomy" id="3915"/>
    <lineage>
        <taxon>Eukaryota</taxon>
        <taxon>Viridiplantae</taxon>
        <taxon>Streptophyta</taxon>
        <taxon>Embryophyta</taxon>
        <taxon>Tracheophyta</taxon>
        <taxon>Spermatophyta</taxon>
        <taxon>Magnoliopsida</taxon>
        <taxon>eudicotyledons</taxon>
        <taxon>Gunneridae</taxon>
        <taxon>Pentapetalae</taxon>
        <taxon>rosids</taxon>
        <taxon>fabids</taxon>
        <taxon>Fabales</taxon>
        <taxon>Fabaceae</taxon>
        <taxon>Papilionoideae</taxon>
        <taxon>50 kb inversion clade</taxon>
        <taxon>NPAAA clade</taxon>
        <taxon>indigoferoid/millettioid clade</taxon>
        <taxon>Phaseoleae</taxon>
        <taxon>Vigna</taxon>
    </lineage>
</organism>
<dbReference type="AlphaFoldDB" id="A0AAQ3MM71"/>
<dbReference type="InterPro" id="IPR004332">
    <property type="entry name" value="Transposase_MuDR"/>
</dbReference>
<dbReference type="EMBL" id="CP144691">
    <property type="protein sequence ID" value="WVY93470.1"/>
    <property type="molecule type" value="Genomic_DNA"/>
</dbReference>
<evidence type="ECO:0000256" key="1">
    <source>
        <dbReference type="SAM" id="MobiDB-lite"/>
    </source>
</evidence>
<name>A0AAQ3MM71_VIGMU</name>
<evidence type="ECO:0000259" key="2">
    <source>
        <dbReference type="Pfam" id="PF03108"/>
    </source>
</evidence>
<feature type="compositionally biased region" description="Acidic residues" evidence="1">
    <location>
        <begin position="844"/>
        <end position="855"/>
    </location>
</feature>
<dbReference type="Pfam" id="PF26130">
    <property type="entry name" value="PB1-like"/>
    <property type="match status" value="2"/>
</dbReference>
<proteinExistence type="predicted"/>
<evidence type="ECO:0008006" key="6">
    <source>
        <dbReference type="Google" id="ProtNLM"/>
    </source>
</evidence>
<dbReference type="PANTHER" id="PTHR31973">
    <property type="entry name" value="POLYPROTEIN, PUTATIVE-RELATED"/>
    <property type="match status" value="1"/>
</dbReference>
<sequence>MWACQPNMLHTHISTFGKKIKRRHKLNNSVSGHGHWRLKVTEAENTCQCGEASATGYAGRLNPTQMKTFLRKILKNCGLKPFQKLGYQFGDLGFRFVNWGIISIVVIRVVGPSSAVISSGQDIEVIIHHGGNLVNDGKLIYEGGETSRFMFDPDVWSYFVIVGVVKSLGYQGFKDMWYSVGGTSVLDDKLQFLCDDNGAMHMVNLARLNGEVHVFVIHPVSEPKVIHMLECVRNDEGQVEERGDMVDVDSEQQQMGEEEVDGVKQVEVEEVRGVLEEMGDVEGQMEVEEVGGVLEEMSDVEEVGGDGEHEGEEENEVEIRSWNSSFENGNGDGNIEWMEELVDVNVGCDIDDDIQANFEGNVEVEVQSISNESSGACDSVSSDSIFDVNVEGGNGRGLSDDDGAESGEEDTNVEGYGTFATFVLPKSMVDFKWEVGTYFAEKQDILEAIKSYALDNGRNIKFVKNDKQRMRFKCVGGKGKCPWRLYCGYMKAVKTWQLRTMLDNHTCSREFNLKLTDSKWLSKKIEKTIRENPKVKGFRFVNWGIISIVVIRVVGPSSAVISSGQDIEVIIHHGGNLVNDGKLIYEGGETSRFMFDPDVWSYFVIVGVVKSLGYQGFKDMWYSVGGTSVLDDKLQFLCDDNGAMHMVNLARLNGEVHVFVIHPVSEPKVIHMLECVRNDEGQVEERGDMVDVDSEQQQMGEEEVDGVKQVEVEEVRGVLEEMGDVEGQMEVEEVGGVLEEMSDVEEVGGDGEHEGEEENEVEIRSWNSSFENGNGDGNIEWMEELVDVNVGCDIDDDIQANFEGNVEVEVQSISNESSGACDSVSSDSIFDVNVEGGNGRGLSDDDGAESGEEDTNVEGYGTFATFVLPKSMVDFKWEVGTYFAEKQDILEAIKSYALDNGRNIKFVKNDKQRMRFKCVGGKGKCPWRLYCGYMKAVKTWQLRTMLDNHTCSREFNLKLTDSKWLSKKIEKTIRENPKVKGVDIKEKDSLFANPSGQRKRRRLTSLRTARLMCSCSEGRWRRCRWRWRYSPSSSTRTTLWMSGEA</sequence>
<feature type="region of interest" description="Disordered" evidence="1">
    <location>
        <begin position="391"/>
        <end position="411"/>
    </location>
</feature>
<feature type="domain" description="PB1-like" evidence="3">
    <location>
        <begin position="121"/>
        <end position="218"/>
    </location>
</feature>
<feature type="domain" description="Transposase MuDR plant" evidence="2">
    <location>
        <begin position="430"/>
        <end position="487"/>
    </location>
</feature>
<dbReference type="Proteomes" id="UP001374535">
    <property type="component" value="Chromosome 10"/>
</dbReference>
<feature type="domain" description="Transposase MuDR plant" evidence="2">
    <location>
        <begin position="874"/>
        <end position="931"/>
    </location>
</feature>
<keyword evidence="5" id="KW-1185">Reference proteome</keyword>
<dbReference type="PANTHER" id="PTHR31973:SF187">
    <property type="entry name" value="MUTATOR TRANSPOSASE MUDRA PROTEIN"/>
    <property type="match status" value="1"/>
</dbReference>
<evidence type="ECO:0000313" key="5">
    <source>
        <dbReference type="Proteomes" id="UP001374535"/>
    </source>
</evidence>
<feature type="region of interest" description="Disordered" evidence="1">
    <location>
        <begin position="835"/>
        <end position="855"/>
    </location>
</feature>
<evidence type="ECO:0000259" key="3">
    <source>
        <dbReference type="Pfam" id="PF26130"/>
    </source>
</evidence>
<gene>
    <name evidence="4" type="ORF">V8G54_032558</name>
</gene>
<reference evidence="4 5" key="1">
    <citation type="journal article" date="2023" name="Life. Sci Alliance">
        <title>Evolutionary insights into 3D genome organization and epigenetic landscape of Vigna mungo.</title>
        <authorList>
            <person name="Junaid A."/>
            <person name="Singh B."/>
            <person name="Bhatia S."/>
        </authorList>
    </citation>
    <scope>NUCLEOTIDE SEQUENCE [LARGE SCALE GENOMIC DNA]</scope>
    <source>
        <strain evidence="4">Urdbean</strain>
    </source>
</reference>
<protein>
    <recommendedName>
        <fullName evidence="6">Transposase MuDR plant domain-containing protein</fullName>
    </recommendedName>
</protein>
<evidence type="ECO:0000313" key="4">
    <source>
        <dbReference type="EMBL" id="WVY93470.1"/>
    </source>
</evidence>
<dbReference type="Pfam" id="PF03108">
    <property type="entry name" value="DBD_Tnp_Mut"/>
    <property type="match status" value="2"/>
</dbReference>
<feature type="compositionally biased region" description="Acidic residues" evidence="1">
    <location>
        <begin position="400"/>
        <end position="411"/>
    </location>
</feature>